<evidence type="ECO:0000256" key="7">
    <source>
        <dbReference type="ARBA" id="ARBA00023136"/>
    </source>
</evidence>
<keyword evidence="3" id="KW-0813">Transport</keyword>
<feature type="transmembrane region" description="Helical" evidence="8">
    <location>
        <begin position="71"/>
        <end position="91"/>
    </location>
</feature>
<evidence type="ECO:0000256" key="2">
    <source>
        <dbReference type="ARBA" id="ARBA00006236"/>
    </source>
</evidence>
<organism evidence="10 11">
    <name type="scientific">Actinoplanes friuliensis DSM 7358</name>
    <dbReference type="NCBI Taxonomy" id="1246995"/>
    <lineage>
        <taxon>Bacteria</taxon>
        <taxon>Bacillati</taxon>
        <taxon>Actinomycetota</taxon>
        <taxon>Actinomycetes</taxon>
        <taxon>Micromonosporales</taxon>
        <taxon>Micromonosporaceae</taxon>
        <taxon>Actinoplanes</taxon>
    </lineage>
</organism>
<dbReference type="PANTHER" id="PTHR23502:SF132">
    <property type="entry name" value="POLYAMINE TRANSPORTER 2-RELATED"/>
    <property type="match status" value="1"/>
</dbReference>
<comment type="subcellular location">
    <subcellularLocation>
        <location evidence="1">Cell membrane</location>
        <topology evidence="1">Multi-pass membrane protein</topology>
    </subcellularLocation>
</comment>
<dbReference type="OrthoDB" id="9814303at2"/>
<evidence type="ECO:0000259" key="9">
    <source>
        <dbReference type="PROSITE" id="PS50850"/>
    </source>
</evidence>
<keyword evidence="11" id="KW-1185">Reference proteome</keyword>
<dbReference type="InterPro" id="IPR036259">
    <property type="entry name" value="MFS_trans_sf"/>
</dbReference>
<dbReference type="InterPro" id="IPR004812">
    <property type="entry name" value="Efflux_drug-R_Bcr/CmlA"/>
</dbReference>
<dbReference type="InterPro" id="IPR011701">
    <property type="entry name" value="MFS"/>
</dbReference>
<dbReference type="SUPFAM" id="SSF103473">
    <property type="entry name" value="MFS general substrate transporter"/>
    <property type="match status" value="1"/>
</dbReference>
<dbReference type="PANTHER" id="PTHR23502">
    <property type="entry name" value="MAJOR FACILITATOR SUPERFAMILY"/>
    <property type="match status" value="1"/>
</dbReference>
<dbReference type="PROSITE" id="PS00216">
    <property type="entry name" value="SUGAR_TRANSPORT_1"/>
    <property type="match status" value="1"/>
</dbReference>
<feature type="transmembrane region" description="Helical" evidence="8">
    <location>
        <begin position="97"/>
        <end position="118"/>
    </location>
</feature>
<feature type="transmembrane region" description="Helical" evidence="8">
    <location>
        <begin position="205"/>
        <end position="224"/>
    </location>
</feature>
<dbReference type="RefSeq" id="WP_023361494.1">
    <property type="nucleotide sequence ID" value="NC_022657.1"/>
</dbReference>
<feature type="transmembrane region" description="Helical" evidence="8">
    <location>
        <begin position="161"/>
        <end position="184"/>
    </location>
</feature>
<dbReference type="EMBL" id="CP006272">
    <property type="protein sequence ID" value="AGZ41435.1"/>
    <property type="molecule type" value="Genomic_DNA"/>
</dbReference>
<evidence type="ECO:0000313" key="11">
    <source>
        <dbReference type="Proteomes" id="UP000017746"/>
    </source>
</evidence>
<dbReference type="InterPro" id="IPR020846">
    <property type="entry name" value="MFS_dom"/>
</dbReference>
<proteinExistence type="inferred from homology"/>
<feature type="transmembrane region" description="Helical" evidence="8">
    <location>
        <begin position="272"/>
        <end position="293"/>
    </location>
</feature>
<dbReference type="HOGENOM" id="CLU_001265_47_0_11"/>
<evidence type="ECO:0000256" key="1">
    <source>
        <dbReference type="ARBA" id="ARBA00004651"/>
    </source>
</evidence>
<evidence type="ECO:0000256" key="4">
    <source>
        <dbReference type="ARBA" id="ARBA00022475"/>
    </source>
</evidence>
<feature type="domain" description="Major facilitator superfamily (MFS) profile" evidence="9">
    <location>
        <begin position="6"/>
        <end position="389"/>
    </location>
</feature>
<feature type="transmembrane region" description="Helical" evidence="8">
    <location>
        <begin position="363"/>
        <end position="382"/>
    </location>
</feature>
<dbReference type="NCBIfam" id="TIGR00710">
    <property type="entry name" value="efflux_Bcr_CflA"/>
    <property type="match status" value="1"/>
</dbReference>
<dbReference type="KEGG" id="afs:AFR_15765"/>
<evidence type="ECO:0000256" key="3">
    <source>
        <dbReference type="ARBA" id="ARBA00022448"/>
    </source>
</evidence>
<dbReference type="GO" id="GO:1990961">
    <property type="term" value="P:xenobiotic detoxification by transmembrane export across the plasma membrane"/>
    <property type="evidence" value="ECO:0007669"/>
    <property type="project" value="InterPro"/>
</dbReference>
<keyword evidence="4" id="KW-1003">Cell membrane</keyword>
<gene>
    <name evidence="10" type="ORF">AFR_15765</name>
</gene>
<dbReference type="PATRIC" id="fig|1246995.3.peg.3201"/>
<evidence type="ECO:0000313" key="10">
    <source>
        <dbReference type="EMBL" id="AGZ41435.1"/>
    </source>
</evidence>
<protein>
    <submittedName>
        <fullName evidence="10">Bcr/CflA subfamily drug resistance transporter</fullName>
    </submittedName>
</protein>
<reference evidence="10 11" key="1">
    <citation type="journal article" date="2014" name="J. Biotechnol.">
        <title>Complete genome sequence of the actinobacterium Actinoplanes friuliensis HAG 010964, producer of the lipopeptide antibiotic friulimycin.</title>
        <authorList>
            <person name="Ruckert C."/>
            <person name="Szczepanowski R."/>
            <person name="Albersmeier A."/>
            <person name="Goesmann A."/>
            <person name="Fischer N."/>
            <person name="Steinkamper A."/>
            <person name="Puhler A."/>
            <person name="Biener R."/>
            <person name="Schwartz D."/>
            <person name="Kalinowski J."/>
        </authorList>
    </citation>
    <scope>NUCLEOTIDE SEQUENCE [LARGE SCALE GENOMIC DNA]</scope>
    <source>
        <strain evidence="10 11">DSM 7358</strain>
    </source>
</reference>
<accession>U5W0C0</accession>
<feature type="transmembrane region" description="Helical" evidence="8">
    <location>
        <begin position="299"/>
        <end position="323"/>
    </location>
</feature>
<dbReference type="CDD" id="cd17320">
    <property type="entry name" value="MFS_MdfA_MDR_like"/>
    <property type="match status" value="1"/>
</dbReference>
<feature type="transmembrane region" description="Helical" evidence="8">
    <location>
        <begin position="130"/>
        <end position="149"/>
    </location>
</feature>
<dbReference type="Proteomes" id="UP000017746">
    <property type="component" value="Chromosome"/>
</dbReference>
<name>U5W0C0_9ACTN</name>
<keyword evidence="6 8" id="KW-1133">Transmembrane helix</keyword>
<dbReference type="PROSITE" id="PS50850">
    <property type="entry name" value="MFS"/>
    <property type="match status" value="1"/>
</dbReference>
<feature type="transmembrane region" description="Helical" evidence="8">
    <location>
        <begin position="44"/>
        <end position="64"/>
    </location>
</feature>
<sequence>MLKGSTVLVLGLLTALGPLSIDLYLPAFPALRRDLDATDGTVQLTLAAMTLGLAAGELFMGAWSDRVGRRLPLLLSTSVHVAATIGCALAPSIAVLAAFRVVQGIGAAGSAVLVLAIIRDAADGRALVVLLSRVTLVTTTVPLLAPVAGAELLNLAGWRGIFAVLAAASAAVLLAGALGVPETHVPSPAPVRLRSRLRAVWSDRAFRRATLVAAMTYAGVYAYVAASPLLLQEVYGLGTRTYSIVFLVNSLGLVAGVQLSSLLTRRWDTARVLAGFTAVTVLAAVAIVPLQWAHTGTGGLLLCLWLFVAACGGCFPCATALALDGQGGQSGTATSLHGFTNFTAAGVISPVAGLIGITGPAPVAGVLMVTSGIALLSVVTVLRSGKRVEAAGR</sequence>
<dbReference type="GO" id="GO:0005886">
    <property type="term" value="C:plasma membrane"/>
    <property type="evidence" value="ECO:0007669"/>
    <property type="project" value="UniProtKB-SubCell"/>
</dbReference>
<dbReference type="InterPro" id="IPR005829">
    <property type="entry name" value="Sugar_transporter_CS"/>
</dbReference>
<keyword evidence="5 8" id="KW-0812">Transmembrane</keyword>
<evidence type="ECO:0000256" key="8">
    <source>
        <dbReference type="SAM" id="Phobius"/>
    </source>
</evidence>
<dbReference type="eggNOG" id="COG2814">
    <property type="taxonomic scope" value="Bacteria"/>
</dbReference>
<keyword evidence="7 8" id="KW-0472">Membrane</keyword>
<feature type="transmembrane region" description="Helical" evidence="8">
    <location>
        <begin position="335"/>
        <end position="357"/>
    </location>
</feature>
<feature type="transmembrane region" description="Helical" evidence="8">
    <location>
        <begin position="244"/>
        <end position="263"/>
    </location>
</feature>
<comment type="similarity">
    <text evidence="2">Belongs to the major facilitator superfamily. Bcr/CmlA family.</text>
</comment>
<evidence type="ECO:0000256" key="5">
    <source>
        <dbReference type="ARBA" id="ARBA00022692"/>
    </source>
</evidence>
<dbReference type="AlphaFoldDB" id="U5W0C0"/>
<dbReference type="Gene3D" id="1.20.1720.10">
    <property type="entry name" value="Multidrug resistance protein D"/>
    <property type="match status" value="1"/>
</dbReference>
<evidence type="ECO:0000256" key="6">
    <source>
        <dbReference type="ARBA" id="ARBA00022989"/>
    </source>
</evidence>
<dbReference type="GO" id="GO:0042910">
    <property type="term" value="F:xenobiotic transmembrane transporter activity"/>
    <property type="evidence" value="ECO:0007669"/>
    <property type="project" value="InterPro"/>
</dbReference>
<dbReference type="STRING" id="1246995.AFR_15765"/>
<dbReference type="Pfam" id="PF07690">
    <property type="entry name" value="MFS_1"/>
    <property type="match status" value="1"/>
</dbReference>